<feature type="transmembrane region" description="Helical" evidence="1">
    <location>
        <begin position="62"/>
        <end position="82"/>
    </location>
</feature>
<protein>
    <submittedName>
        <fullName evidence="2">Uncharacterized protein</fullName>
    </submittedName>
</protein>
<dbReference type="EMBL" id="BMHQ01000007">
    <property type="protein sequence ID" value="GGE20430.1"/>
    <property type="molecule type" value="Genomic_DNA"/>
</dbReference>
<organism evidence="2 3">
    <name type="scientific">Marinithermofilum abyssi</name>
    <dbReference type="NCBI Taxonomy" id="1571185"/>
    <lineage>
        <taxon>Bacteria</taxon>
        <taxon>Bacillati</taxon>
        <taxon>Bacillota</taxon>
        <taxon>Bacilli</taxon>
        <taxon>Bacillales</taxon>
        <taxon>Thermoactinomycetaceae</taxon>
        <taxon>Marinithermofilum</taxon>
    </lineage>
</organism>
<keyword evidence="1" id="KW-0472">Membrane</keyword>
<gene>
    <name evidence="2" type="ORF">GCM10011571_23010</name>
</gene>
<name>A0A8J2Y9D9_9BACL</name>
<accession>A0A8J2Y9D9</accession>
<dbReference type="Proteomes" id="UP000625210">
    <property type="component" value="Unassembled WGS sequence"/>
</dbReference>
<reference evidence="2" key="2">
    <citation type="submission" date="2020-09" db="EMBL/GenBank/DDBJ databases">
        <authorList>
            <person name="Sun Q."/>
            <person name="Zhou Y."/>
        </authorList>
    </citation>
    <scope>NUCLEOTIDE SEQUENCE</scope>
    <source>
        <strain evidence="2">CGMCC 1.15179</strain>
    </source>
</reference>
<sequence length="120" mass="14379">MQQPKHPAEKEPMGMKAELKAIFGKRKFMMIVALMALRWTIEILWLYGVWVLFSSQESNPYPFVYFFAVTVVYLILTFIWFIYEKKVKDTIFGRKILRPVRIAVMTFHMLFLVFLFSQLK</sequence>
<reference evidence="2" key="1">
    <citation type="journal article" date="2014" name="Int. J. Syst. Evol. Microbiol.">
        <title>Complete genome sequence of Corynebacterium casei LMG S-19264T (=DSM 44701T), isolated from a smear-ripened cheese.</title>
        <authorList>
            <consortium name="US DOE Joint Genome Institute (JGI-PGF)"/>
            <person name="Walter F."/>
            <person name="Albersmeier A."/>
            <person name="Kalinowski J."/>
            <person name="Ruckert C."/>
        </authorList>
    </citation>
    <scope>NUCLEOTIDE SEQUENCE</scope>
    <source>
        <strain evidence="2">CGMCC 1.15179</strain>
    </source>
</reference>
<dbReference type="RefSeq" id="WP_188648025.1">
    <property type="nucleotide sequence ID" value="NZ_BMHQ01000007.1"/>
</dbReference>
<evidence type="ECO:0000313" key="2">
    <source>
        <dbReference type="EMBL" id="GGE20430.1"/>
    </source>
</evidence>
<feature type="transmembrane region" description="Helical" evidence="1">
    <location>
        <begin position="102"/>
        <end position="119"/>
    </location>
</feature>
<evidence type="ECO:0000256" key="1">
    <source>
        <dbReference type="SAM" id="Phobius"/>
    </source>
</evidence>
<keyword evidence="1" id="KW-0812">Transmembrane</keyword>
<feature type="transmembrane region" description="Helical" evidence="1">
    <location>
        <begin position="28"/>
        <end position="50"/>
    </location>
</feature>
<proteinExistence type="predicted"/>
<evidence type="ECO:0000313" key="3">
    <source>
        <dbReference type="Proteomes" id="UP000625210"/>
    </source>
</evidence>
<comment type="caution">
    <text evidence="2">The sequence shown here is derived from an EMBL/GenBank/DDBJ whole genome shotgun (WGS) entry which is preliminary data.</text>
</comment>
<dbReference type="AlphaFoldDB" id="A0A8J2Y9D9"/>
<keyword evidence="1" id="KW-1133">Transmembrane helix</keyword>
<keyword evidence="3" id="KW-1185">Reference proteome</keyword>